<feature type="chain" id="PRO_5032608794" description="Phage tail collar domain-containing protein" evidence="1">
    <location>
        <begin position="26"/>
        <end position="277"/>
    </location>
</feature>
<keyword evidence="1" id="KW-0732">Signal</keyword>
<dbReference type="Gene3D" id="3.90.1340.10">
    <property type="entry name" value="Phage tail collar domain"/>
    <property type="match status" value="1"/>
</dbReference>
<evidence type="ECO:0000259" key="2">
    <source>
        <dbReference type="Pfam" id="PF07484"/>
    </source>
</evidence>
<name>A0A845GZI6_9BURK</name>
<feature type="domain" description="Phage tail collar" evidence="2">
    <location>
        <begin position="46"/>
        <end position="90"/>
    </location>
</feature>
<evidence type="ECO:0000313" key="4">
    <source>
        <dbReference type="Proteomes" id="UP000447355"/>
    </source>
</evidence>
<dbReference type="EMBL" id="WWCX01000146">
    <property type="protein sequence ID" value="MYM98760.1"/>
    <property type="molecule type" value="Genomic_DNA"/>
</dbReference>
<dbReference type="InterPro" id="IPR011083">
    <property type="entry name" value="Phage_tail_collar_dom"/>
</dbReference>
<evidence type="ECO:0000256" key="1">
    <source>
        <dbReference type="SAM" id="SignalP"/>
    </source>
</evidence>
<evidence type="ECO:0000313" key="3">
    <source>
        <dbReference type="EMBL" id="MYM98760.1"/>
    </source>
</evidence>
<dbReference type="AlphaFoldDB" id="A0A845GZI6"/>
<dbReference type="SUPFAM" id="SSF88874">
    <property type="entry name" value="Receptor-binding domain of short tail fibre protein gp12"/>
    <property type="match status" value="1"/>
</dbReference>
<feature type="signal peptide" evidence="1">
    <location>
        <begin position="1"/>
        <end position="25"/>
    </location>
</feature>
<reference evidence="3" key="1">
    <citation type="submission" date="2019-12" db="EMBL/GenBank/DDBJ databases">
        <title>Novel species isolated from a subtropical stream in China.</title>
        <authorList>
            <person name="Lu H."/>
        </authorList>
    </citation>
    <scope>NUCLEOTIDE SEQUENCE [LARGE SCALE GENOMIC DNA]</scope>
    <source>
        <strain evidence="3">FT81W</strain>
    </source>
</reference>
<dbReference type="Proteomes" id="UP000447355">
    <property type="component" value="Unassembled WGS sequence"/>
</dbReference>
<dbReference type="InterPro" id="IPR037053">
    <property type="entry name" value="Phage_tail_collar_dom_sf"/>
</dbReference>
<organism evidence="3 4">
    <name type="scientific">Duganella vulcania</name>
    <dbReference type="NCBI Taxonomy" id="2692166"/>
    <lineage>
        <taxon>Bacteria</taxon>
        <taxon>Pseudomonadati</taxon>
        <taxon>Pseudomonadota</taxon>
        <taxon>Betaproteobacteria</taxon>
        <taxon>Burkholderiales</taxon>
        <taxon>Oxalobacteraceae</taxon>
        <taxon>Telluria group</taxon>
        <taxon>Duganella</taxon>
    </lineage>
</organism>
<sequence length="277" mass="27565">MKPRIHRIAMAAIVAAGSWSSASHACSTEDYLSTICVLAAPSNNWRNYTPADGRLMSISQNSALYALIGTTYGGDGQSTFGLPDLRGRFLLGAGNSPSSGNFVVGQTGGTTATMLTINNLPAHLHSLAVPLTLTGLTGNANLGAVTGGTSSVSLAGVTYTADATQLRIQAVNAAAGTASPSGAYLAESAGPANRVYTSGSPPTVAMAAGAITGAVTVKASGTGTVTLAGTAPVTVGGTTTASGNTGITGTSQPVSIMPPYIAMYYMIATVGIFPSRN</sequence>
<protein>
    <recommendedName>
        <fullName evidence="2">Phage tail collar domain-containing protein</fullName>
    </recommendedName>
</protein>
<gene>
    <name evidence="3" type="ORF">GTP90_33460</name>
</gene>
<accession>A0A845GZI6</accession>
<proteinExistence type="predicted"/>
<comment type="caution">
    <text evidence="3">The sequence shown here is derived from an EMBL/GenBank/DDBJ whole genome shotgun (WGS) entry which is preliminary data.</text>
</comment>
<dbReference type="Pfam" id="PF07484">
    <property type="entry name" value="Collar"/>
    <property type="match status" value="1"/>
</dbReference>
<dbReference type="RefSeq" id="WP_161087560.1">
    <property type="nucleotide sequence ID" value="NZ_WWCX01000146.1"/>
</dbReference>